<dbReference type="GO" id="GO:0006629">
    <property type="term" value="P:lipid metabolic process"/>
    <property type="evidence" value="ECO:0007669"/>
    <property type="project" value="InterPro"/>
</dbReference>
<evidence type="ECO:0000313" key="3">
    <source>
        <dbReference type="EMBL" id="OQO70732.1"/>
    </source>
</evidence>
<name>A0A1V8YDR8_9ENTE</name>
<dbReference type="Proteomes" id="UP000192477">
    <property type="component" value="Unassembled WGS sequence"/>
</dbReference>
<feature type="domain" description="Fungal lipase-type" evidence="2">
    <location>
        <begin position="129"/>
        <end position="157"/>
    </location>
</feature>
<reference evidence="3 4" key="1">
    <citation type="journal article" date="2017" name="BMC Microbiol.">
        <title>Comparative genomics of Enterococcus spp. isolated from bovine feces.</title>
        <authorList>
            <person name="Beukers A.G."/>
            <person name="Zaheer R."/>
            <person name="Goji N."/>
            <person name="Amoako K.K."/>
            <person name="Chaves A.V."/>
            <person name="Ward M.P."/>
            <person name="McAllister T.A."/>
        </authorList>
    </citation>
    <scope>NUCLEOTIDE SEQUENCE [LARGE SCALE GENOMIC DNA]</scope>
    <source>
        <strain evidence="3 4">F1129D 143</strain>
    </source>
</reference>
<proteinExistence type="predicted"/>
<dbReference type="SUPFAM" id="SSF53474">
    <property type="entry name" value="alpha/beta-Hydrolases"/>
    <property type="match status" value="1"/>
</dbReference>
<dbReference type="InterPro" id="IPR002921">
    <property type="entry name" value="Fungal_lipase-type"/>
</dbReference>
<dbReference type="InterPro" id="IPR029058">
    <property type="entry name" value="AB_hydrolase_fold"/>
</dbReference>
<gene>
    <name evidence="3" type="ORF">BH747_04835</name>
</gene>
<sequence length="414" mass="47306">MTITDEDYRYLSEHVYWLDPKHPKYNPTYKEGVLKLIGKTTFKILKIQENSKTDGMQAMAVAPIRNGVVDQSSIVIVYAGTNTADINDIMTDLITIGGLFDKTASPGFSIDRSPQRLDGQATSSLQFAHKVKQSYSEAQITTTGHSLGAYLALLVATENQWRSVSFNGPDPYEILTSKAKKWAKKHRSWLKNYRHRGDLLGNFMGDRTGAEIKVNLEMELSLFAQAYHSLASWKFDAKGRLVIPKNDFNQKALVKQEEYYLNKSFETELATLHKTREKLKKINDGNLSTNARLYLDSQQASLVLHQVKSIHQLALTKIVNIYQTAISETELDWKKMLRLAKYQTNQLSDAEIKEYLAIGGATRQKLVLEPARFYQEKINQAKKIDQRFERLAQELNKKIAEILQRDRELAQLLK</sequence>
<comment type="caution">
    <text evidence="3">The sequence shown here is derived from an EMBL/GenBank/DDBJ whole genome shotgun (WGS) entry which is preliminary data.</text>
</comment>
<dbReference type="AlphaFoldDB" id="A0A1V8YDR8"/>
<dbReference type="Gene3D" id="3.40.50.1820">
    <property type="entry name" value="alpha/beta hydrolase"/>
    <property type="match status" value="1"/>
</dbReference>
<organism evidence="3 4">
    <name type="scientific">Enterococcus villorum</name>
    <dbReference type="NCBI Taxonomy" id="112904"/>
    <lineage>
        <taxon>Bacteria</taxon>
        <taxon>Bacillati</taxon>
        <taxon>Bacillota</taxon>
        <taxon>Bacilli</taxon>
        <taxon>Lactobacillales</taxon>
        <taxon>Enterococcaceae</taxon>
        <taxon>Enterococcus</taxon>
    </lineage>
</organism>
<keyword evidence="1" id="KW-0175">Coiled coil</keyword>
<dbReference type="RefSeq" id="WP_081183038.1">
    <property type="nucleotide sequence ID" value="NZ_MJEA01000003.1"/>
</dbReference>
<protein>
    <recommendedName>
        <fullName evidence="2">Fungal lipase-type domain-containing protein</fullName>
    </recommendedName>
</protein>
<accession>A0A1V8YDR8</accession>
<evidence type="ECO:0000313" key="4">
    <source>
        <dbReference type="Proteomes" id="UP000192477"/>
    </source>
</evidence>
<evidence type="ECO:0000256" key="1">
    <source>
        <dbReference type="SAM" id="Coils"/>
    </source>
</evidence>
<evidence type="ECO:0000259" key="2">
    <source>
        <dbReference type="Pfam" id="PF01764"/>
    </source>
</evidence>
<dbReference type="STRING" id="112904.BH747_04835"/>
<dbReference type="OrthoDB" id="6450827at2"/>
<dbReference type="Pfam" id="PF01764">
    <property type="entry name" value="Lipase_3"/>
    <property type="match status" value="1"/>
</dbReference>
<feature type="coiled-coil region" evidence="1">
    <location>
        <begin position="374"/>
        <end position="405"/>
    </location>
</feature>
<dbReference type="EMBL" id="MJEA01000003">
    <property type="protein sequence ID" value="OQO70732.1"/>
    <property type="molecule type" value="Genomic_DNA"/>
</dbReference>